<feature type="transmembrane region" description="Helical" evidence="1">
    <location>
        <begin position="20"/>
        <end position="39"/>
    </location>
</feature>
<keyword evidence="1" id="KW-1133">Transmembrane helix</keyword>
<organism evidence="2 3">
    <name type="scientific">Crocosphaera subtropica (strain ATCC 51142 / BH68)</name>
    <name type="common">Cyanothece sp. (strain ATCC 51142)</name>
    <dbReference type="NCBI Taxonomy" id="43989"/>
    <lineage>
        <taxon>Bacteria</taxon>
        <taxon>Bacillati</taxon>
        <taxon>Cyanobacteriota</taxon>
        <taxon>Cyanophyceae</taxon>
        <taxon>Oscillatoriophycideae</taxon>
        <taxon>Chroococcales</taxon>
        <taxon>Aphanothecaceae</taxon>
        <taxon>Crocosphaera</taxon>
        <taxon>Crocosphaera subtropica</taxon>
    </lineage>
</organism>
<sequence>MLTRVKNRILNLLKKIPSIFIICNSVSLLLLILVIIYAQKFEPSVEGLFIPPVTPPYPTAGLLTHTFEILCSIPPVLCGFSFVILRRINPNNTNNFFLLGSTILTAGFFVNEIYRIHIILQFFDIPKSTTIKVYGVIALLYLLLFWKNLRSTPYGIIIISLLLIILAVLIDSFYQYFPLKSLLIEGIPKLLGVINFSLYFSLVCYQEIIQTFISSQTD</sequence>
<dbReference type="AlphaFoldDB" id="B1WU24"/>
<feature type="transmembrane region" description="Helical" evidence="1">
    <location>
        <begin position="59"/>
        <end position="84"/>
    </location>
</feature>
<keyword evidence="3" id="KW-1185">Reference proteome</keyword>
<accession>B1WU24</accession>
<feature type="transmembrane region" description="Helical" evidence="1">
    <location>
        <begin position="96"/>
        <end position="117"/>
    </location>
</feature>
<dbReference type="RefSeq" id="WP_012361961.1">
    <property type="nucleotide sequence ID" value="NC_010546.1"/>
</dbReference>
<proteinExistence type="predicted"/>
<evidence type="ECO:0000313" key="3">
    <source>
        <dbReference type="Proteomes" id="UP000001203"/>
    </source>
</evidence>
<dbReference type="Proteomes" id="UP000001203">
    <property type="component" value="Chromosome circular"/>
</dbReference>
<protein>
    <recommendedName>
        <fullName evidence="4">DUF998 domain-containing protein</fullName>
    </recommendedName>
</protein>
<dbReference type="eggNOG" id="ENOG5032VQQ">
    <property type="taxonomic scope" value="Bacteria"/>
</dbReference>
<evidence type="ECO:0000256" key="1">
    <source>
        <dbReference type="SAM" id="Phobius"/>
    </source>
</evidence>
<keyword evidence="1" id="KW-0812">Transmembrane</keyword>
<dbReference type="HOGENOM" id="CLU_1347620_0_0_3"/>
<name>B1WU24_CROS5</name>
<keyword evidence="1" id="KW-0472">Membrane</keyword>
<feature type="transmembrane region" description="Helical" evidence="1">
    <location>
        <begin position="186"/>
        <end position="205"/>
    </location>
</feature>
<dbReference type="KEGG" id="cyt:cce_2738"/>
<reference evidence="2 3" key="1">
    <citation type="journal article" date="2008" name="Proc. Natl. Acad. Sci. U.S.A.">
        <title>The genome of Cyanothece 51142, a unicellular diazotrophic cyanobacterium important in the marine nitrogen cycle.</title>
        <authorList>
            <person name="Welsh E.A."/>
            <person name="Liberton M."/>
            <person name="Stoeckel J."/>
            <person name="Loh T."/>
            <person name="Elvitigala T."/>
            <person name="Wang C."/>
            <person name="Wollam A."/>
            <person name="Fulton R.S."/>
            <person name="Clifton S.W."/>
            <person name="Jacobs J.M."/>
            <person name="Aurora R."/>
            <person name="Ghosh B.K."/>
            <person name="Sherman L.A."/>
            <person name="Smith R.D."/>
            <person name="Wilson R.K."/>
            <person name="Pakrasi H.B."/>
        </authorList>
    </citation>
    <scope>NUCLEOTIDE SEQUENCE [LARGE SCALE GENOMIC DNA]</scope>
    <source>
        <strain evidence="3">ATCC 51142 / BH68</strain>
    </source>
</reference>
<evidence type="ECO:0008006" key="4">
    <source>
        <dbReference type="Google" id="ProtNLM"/>
    </source>
</evidence>
<feature type="transmembrane region" description="Helical" evidence="1">
    <location>
        <begin position="129"/>
        <end position="146"/>
    </location>
</feature>
<dbReference type="EMBL" id="CP000806">
    <property type="protein sequence ID" value="ACB52086.1"/>
    <property type="molecule type" value="Genomic_DNA"/>
</dbReference>
<evidence type="ECO:0000313" key="2">
    <source>
        <dbReference type="EMBL" id="ACB52086.1"/>
    </source>
</evidence>
<gene>
    <name evidence="2" type="ordered locus">cce_2738</name>
</gene>
<feature type="transmembrane region" description="Helical" evidence="1">
    <location>
        <begin position="153"/>
        <end position="174"/>
    </location>
</feature>